<gene>
    <name evidence="2" type="ORF">CAP_0132</name>
</gene>
<dbReference type="AlphaFoldDB" id="A0A017TDQ3"/>
<organism evidence="2 3">
    <name type="scientific">Chondromyces apiculatus DSM 436</name>
    <dbReference type="NCBI Taxonomy" id="1192034"/>
    <lineage>
        <taxon>Bacteria</taxon>
        <taxon>Pseudomonadati</taxon>
        <taxon>Myxococcota</taxon>
        <taxon>Polyangia</taxon>
        <taxon>Polyangiales</taxon>
        <taxon>Polyangiaceae</taxon>
        <taxon>Chondromyces</taxon>
    </lineage>
</organism>
<dbReference type="Proteomes" id="UP000019678">
    <property type="component" value="Unassembled WGS sequence"/>
</dbReference>
<evidence type="ECO:0000313" key="2">
    <source>
        <dbReference type="EMBL" id="EYF07379.1"/>
    </source>
</evidence>
<feature type="region of interest" description="Disordered" evidence="1">
    <location>
        <begin position="1"/>
        <end position="25"/>
    </location>
</feature>
<protein>
    <submittedName>
        <fullName evidence="2">Uncharacterized protein</fullName>
    </submittedName>
</protein>
<proteinExistence type="predicted"/>
<feature type="compositionally biased region" description="Low complexity" evidence="1">
    <location>
        <begin position="1"/>
        <end position="10"/>
    </location>
</feature>
<reference evidence="2 3" key="1">
    <citation type="submission" date="2013-05" db="EMBL/GenBank/DDBJ databases">
        <title>Genome assembly of Chondromyces apiculatus DSM 436.</title>
        <authorList>
            <person name="Sharma G."/>
            <person name="Khatri I."/>
            <person name="Kaur C."/>
            <person name="Mayilraj S."/>
            <person name="Subramanian S."/>
        </authorList>
    </citation>
    <scope>NUCLEOTIDE SEQUENCE [LARGE SCALE GENOMIC DNA]</scope>
    <source>
        <strain evidence="2 3">DSM 436</strain>
    </source>
</reference>
<comment type="caution">
    <text evidence="2">The sequence shown here is derived from an EMBL/GenBank/DDBJ whole genome shotgun (WGS) entry which is preliminary data.</text>
</comment>
<sequence length="63" mass="6787">MRSTPTPTRATRTDGSPPAACRIPSRVFTGASPIVTQGRTTPAQLVQMGLLDNLDLPRPEVER</sequence>
<dbReference type="EMBL" id="ASRX01000010">
    <property type="protein sequence ID" value="EYF07379.1"/>
    <property type="molecule type" value="Genomic_DNA"/>
</dbReference>
<evidence type="ECO:0000313" key="3">
    <source>
        <dbReference type="Proteomes" id="UP000019678"/>
    </source>
</evidence>
<accession>A0A017TDQ3</accession>
<evidence type="ECO:0000256" key="1">
    <source>
        <dbReference type="SAM" id="MobiDB-lite"/>
    </source>
</evidence>
<name>A0A017TDQ3_9BACT</name>
<keyword evidence="3" id="KW-1185">Reference proteome</keyword>